<keyword evidence="9" id="KW-0547">Nucleotide-binding</keyword>
<evidence type="ECO:0000313" key="18">
    <source>
        <dbReference type="Proteomes" id="UP001445335"/>
    </source>
</evidence>
<dbReference type="CDD" id="cd01428">
    <property type="entry name" value="ADK"/>
    <property type="match status" value="1"/>
</dbReference>
<dbReference type="Pfam" id="PF00890">
    <property type="entry name" value="FAD_binding_2"/>
    <property type="match status" value="1"/>
</dbReference>
<evidence type="ECO:0000256" key="2">
    <source>
        <dbReference type="ARBA" id="ARBA00001974"/>
    </source>
</evidence>
<dbReference type="InterPro" id="IPR036188">
    <property type="entry name" value="FAD/NAD-bd_sf"/>
</dbReference>
<gene>
    <name evidence="17" type="ORF">WJX81_001256</name>
</gene>
<comment type="catalytic activity">
    <reaction evidence="13 14">
        <text>L-aspartate + O2 = iminosuccinate + H2O2</text>
        <dbReference type="Rhea" id="RHEA:25876"/>
        <dbReference type="ChEBI" id="CHEBI:15379"/>
        <dbReference type="ChEBI" id="CHEBI:16240"/>
        <dbReference type="ChEBI" id="CHEBI:29991"/>
        <dbReference type="ChEBI" id="CHEBI:77875"/>
        <dbReference type="EC" id="1.4.3.16"/>
    </reaction>
</comment>
<dbReference type="GO" id="GO:0009507">
    <property type="term" value="C:chloroplast"/>
    <property type="evidence" value="ECO:0007669"/>
    <property type="project" value="UniProtKB-SubCell"/>
</dbReference>
<dbReference type="FunFam" id="3.90.700.10:FF:000002">
    <property type="entry name" value="L-aspartate oxidase"/>
    <property type="match status" value="1"/>
</dbReference>
<dbReference type="SUPFAM" id="SSF56425">
    <property type="entry name" value="Succinate dehydrogenase/fumarate reductase flavoprotein, catalytic domain"/>
    <property type="match status" value="1"/>
</dbReference>
<dbReference type="GO" id="GO:0009435">
    <property type="term" value="P:NAD+ biosynthetic process"/>
    <property type="evidence" value="ECO:0007669"/>
    <property type="project" value="InterPro"/>
</dbReference>
<dbReference type="Gene3D" id="1.20.58.100">
    <property type="entry name" value="Fumarate reductase/succinate dehydrogenase flavoprotein-like, C-terminal domain"/>
    <property type="match status" value="1"/>
</dbReference>
<dbReference type="EC" id="1.4.3.16" evidence="14"/>
<evidence type="ECO:0000256" key="6">
    <source>
        <dbReference type="ARBA" id="ARBA00022630"/>
    </source>
</evidence>
<comment type="cofactor">
    <cofactor evidence="2 14">
        <name>FAD</name>
        <dbReference type="ChEBI" id="CHEBI:57692"/>
    </cofactor>
</comment>
<comment type="similarity">
    <text evidence="5 14">Belongs to the FAD-dependent oxidoreductase 2 family. NadB subfamily.</text>
</comment>
<evidence type="ECO:0000256" key="11">
    <source>
        <dbReference type="ARBA" id="ARBA00022827"/>
    </source>
</evidence>
<evidence type="ECO:0000313" key="17">
    <source>
        <dbReference type="EMBL" id="KAK9822359.1"/>
    </source>
</evidence>
<dbReference type="InterPro" id="IPR000850">
    <property type="entry name" value="Adenylat/UMP-CMP_kin"/>
</dbReference>
<dbReference type="InterPro" id="IPR037099">
    <property type="entry name" value="Fum_R/Succ_DH_flav-like_C_sf"/>
</dbReference>
<proteinExistence type="inferred from homology"/>
<comment type="similarity">
    <text evidence="4">Belongs to the adenylate kinase family.</text>
</comment>
<keyword evidence="18" id="KW-1185">Reference proteome</keyword>
<accession>A0AAW1QLN5</accession>
<evidence type="ECO:0000256" key="7">
    <source>
        <dbReference type="ARBA" id="ARBA00022642"/>
    </source>
</evidence>
<keyword evidence="6 14" id="KW-0285">Flavoprotein</keyword>
<dbReference type="Pfam" id="PF02910">
    <property type="entry name" value="Succ_DH_flav_C"/>
    <property type="match status" value="1"/>
</dbReference>
<dbReference type="PANTHER" id="PTHR42716">
    <property type="entry name" value="L-ASPARTATE OXIDASE"/>
    <property type="match status" value="1"/>
</dbReference>
<dbReference type="GO" id="GO:0005524">
    <property type="term" value="F:ATP binding"/>
    <property type="evidence" value="ECO:0007669"/>
    <property type="project" value="InterPro"/>
</dbReference>
<dbReference type="GO" id="GO:0008734">
    <property type="term" value="F:L-aspartate oxidase activity"/>
    <property type="evidence" value="ECO:0007669"/>
    <property type="project" value="UniProtKB-UniRule"/>
</dbReference>
<dbReference type="Pfam" id="PF00406">
    <property type="entry name" value="ADK"/>
    <property type="match status" value="1"/>
</dbReference>
<evidence type="ECO:0000256" key="9">
    <source>
        <dbReference type="ARBA" id="ARBA00022741"/>
    </source>
</evidence>
<evidence type="ECO:0000256" key="14">
    <source>
        <dbReference type="RuleBase" id="RU362049"/>
    </source>
</evidence>
<dbReference type="InterPro" id="IPR006259">
    <property type="entry name" value="Adenyl_kin_sub"/>
</dbReference>
<dbReference type="PROSITE" id="PS00113">
    <property type="entry name" value="ADENYLATE_KINASE"/>
    <property type="match status" value="1"/>
</dbReference>
<dbReference type="InterPro" id="IPR033690">
    <property type="entry name" value="Adenylat_kinase_CS"/>
</dbReference>
<dbReference type="NCBIfam" id="TIGR00551">
    <property type="entry name" value="nadB"/>
    <property type="match status" value="1"/>
</dbReference>
<organism evidence="17 18">
    <name type="scientific">Elliptochloris bilobata</name>
    <dbReference type="NCBI Taxonomy" id="381761"/>
    <lineage>
        <taxon>Eukaryota</taxon>
        <taxon>Viridiplantae</taxon>
        <taxon>Chlorophyta</taxon>
        <taxon>core chlorophytes</taxon>
        <taxon>Trebouxiophyceae</taxon>
        <taxon>Trebouxiophyceae incertae sedis</taxon>
        <taxon>Elliptochloris clade</taxon>
        <taxon>Elliptochloris</taxon>
    </lineage>
</organism>
<comment type="function">
    <text evidence="14">Catalyzes the oxidation of L-aspartate to iminoaspartate.</text>
</comment>
<dbReference type="SUPFAM" id="SSF52540">
    <property type="entry name" value="P-loop containing nucleoside triphosphate hydrolases"/>
    <property type="match status" value="1"/>
</dbReference>
<evidence type="ECO:0000256" key="5">
    <source>
        <dbReference type="ARBA" id="ARBA00008562"/>
    </source>
</evidence>
<evidence type="ECO:0000259" key="16">
    <source>
        <dbReference type="Pfam" id="PF02910"/>
    </source>
</evidence>
<comment type="subcellular location">
    <subcellularLocation>
        <location evidence="14">Plastid</location>
        <location evidence="14">Chloroplast</location>
    </subcellularLocation>
</comment>
<dbReference type="InterPro" id="IPR005288">
    <property type="entry name" value="NadB"/>
</dbReference>
<keyword evidence="7 14" id="KW-0662">Pyridine nucleotide biosynthesis</keyword>
<comment type="pathway">
    <text evidence="3 14">Cofactor biosynthesis; NAD(+) biosynthesis; iminoaspartate from L-aspartate (oxidase route): step 1/1.</text>
</comment>
<dbReference type="Proteomes" id="UP001445335">
    <property type="component" value="Unassembled WGS sequence"/>
</dbReference>
<dbReference type="SUPFAM" id="SSF51905">
    <property type="entry name" value="FAD/NAD(P)-binding domain"/>
    <property type="match status" value="1"/>
</dbReference>
<evidence type="ECO:0000256" key="8">
    <source>
        <dbReference type="ARBA" id="ARBA00022679"/>
    </source>
</evidence>
<protein>
    <recommendedName>
        <fullName evidence="14">L-aspartate oxidase</fullName>
        <ecNumber evidence="14">1.4.3.16</ecNumber>
    </recommendedName>
</protein>
<dbReference type="InterPro" id="IPR027477">
    <property type="entry name" value="Succ_DH/fumarate_Rdtase_cat_sf"/>
</dbReference>
<keyword evidence="12 14" id="KW-0560">Oxidoreductase</keyword>
<dbReference type="NCBIfam" id="TIGR01351">
    <property type="entry name" value="adk"/>
    <property type="match status" value="1"/>
</dbReference>
<dbReference type="InterPro" id="IPR015939">
    <property type="entry name" value="Fum_Rdtase/Succ_DH_flav-like_C"/>
</dbReference>
<dbReference type="Gene3D" id="3.50.50.60">
    <property type="entry name" value="FAD/NAD(P)-binding domain"/>
    <property type="match status" value="1"/>
</dbReference>
<evidence type="ECO:0000259" key="15">
    <source>
        <dbReference type="Pfam" id="PF00890"/>
    </source>
</evidence>
<keyword evidence="8" id="KW-0808">Transferase</keyword>
<evidence type="ECO:0000256" key="4">
    <source>
        <dbReference type="ARBA" id="ARBA00007220"/>
    </source>
</evidence>
<dbReference type="PANTHER" id="PTHR42716:SF2">
    <property type="entry name" value="L-ASPARTATE OXIDASE, CHLOROPLASTIC"/>
    <property type="match status" value="1"/>
</dbReference>
<name>A0AAW1QLN5_9CHLO</name>
<dbReference type="InterPro" id="IPR003953">
    <property type="entry name" value="FAD-dep_OxRdtase_2_FAD-bd"/>
</dbReference>
<dbReference type="InterPro" id="IPR027417">
    <property type="entry name" value="P-loop_NTPase"/>
</dbReference>
<keyword evidence="11 14" id="KW-0274">FAD</keyword>
<reference evidence="17 18" key="1">
    <citation type="journal article" date="2024" name="Nat. Commun.">
        <title>Phylogenomics reveals the evolutionary origins of lichenization in chlorophyte algae.</title>
        <authorList>
            <person name="Puginier C."/>
            <person name="Libourel C."/>
            <person name="Otte J."/>
            <person name="Skaloud P."/>
            <person name="Haon M."/>
            <person name="Grisel S."/>
            <person name="Petersen M."/>
            <person name="Berrin J.G."/>
            <person name="Delaux P.M."/>
            <person name="Dal Grande F."/>
            <person name="Keller J."/>
        </authorList>
    </citation>
    <scope>NUCLEOTIDE SEQUENCE [LARGE SCALE GENOMIC DNA]</scope>
    <source>
        <strain evidence="17 18">SAG 245.80</strain>
    </source>
</reference>
<evidence type="ECO:0000256" key="10">
    <source>
        <dbReference type="ARBA" id="ARBA00022777"/>
    </source>
</evidence>
<evidence type="ECO:0000256" key="1">
    <source>
        <dbReference type="ARBA" id="ARBA00000582"/>
    </source>
</evidence>
<comment type="catalytic activity">
    <reaction evidence="1">
        <text>AMP + ATP = 2 ADP</text>
        <dbReference type="Rhea" id="RHEA:12973"/>
        <dbReference type="ChEBI" id="CHEBI:30616"/>
        <dbReference type="ChEBI" id="CHEBI:456215"/>
        <dbReference type="ChEBI" id="CHEBI:456216"/>
        <dbReference type="EC" id="2.7.4.3"/>
    </reaction>
</comment>
<dbReference type="EMBL" id="JALJOU010000088">
    <property type="protein sequence ID" value="KAK9822359.1"/>
    <property type="molecule type" value="Genomic_DNA"/>
</dbReference>
<sequence length="791" mass="83804">MQACKPGKKAWCWNKKFPQLSRTAVAVVTKGAAVDGCTQYAQGGICAVLDALDSVEAHVHDTIVAGDFLNRRKAVEVVCREGPAAVLELVALGAQFTRGAGGSLHLTREGGHSARRIVHAADVTGREIERALLAAAAAKGNVVFFENHHAVDLVWDEVGGVKHCLGVDALDMVASAMTRFVAPVTLLATGGAGQVYPVTTNPAVATGDGMAMAFRAKAAVANMEFVQFHPTAFRPPAFAGAPLAPGRAFLISEAVRGEGGRLFNLAGERFMARVDLRGELAPRDVVARAIHAQMQARGDPHVLLDVSHAPAAEVLAHFPNIAAHCASAGVDITAEPIPVAPAQHYMCGGVQTGLFGETNVAGLYAAGEVACTGLHGANRLASNSLLEGLVFAARAVPPSVAHAEAVARSGGAALRRAAASADFTGSQAPMRLPAAAREWVAAERRELTATMWRGAGIVRSRADMKAALQQASHTYLESEALAECYGMAPELVELRNLATVGELILASALRRRESRGGHYVLEHPLPAGRLAQQASLTNLKQWGEGLQQPAASLAEKMPSWIMLGPPGVGKGTYSSRVAKLLGISHISAGDLVRDEIKNQTECGQQVARLVNQGDLLPDSVILELLQQRLAAGRARGEGGVLLDGFPRTRSQAETLLRFSDAQLALNLHLREEVLIEKCLGRRLCSCCGKSFNVADINLPPSASGEPAIKMPPLNPPANCVPYLEMRSDDNYATIKRRLEVYNAEASPVEQLFRDAGLLLDFEITGGIPETLPRLVDALRPHSAHLEEKQAA</sequence>
<dbReference type="AlphaFoldDB" id="A0AAW1QLN5"/>
<keyword evidence="10" id="KW-0418">Kinase</keyword>
<evidence type="ECO:0000256" key="12">
    <source>
        <dbReference type="ARBA" id="ARBA00023002"/>
    </source>
</evidence>
<comment type="caution">
    <text evidence="17">The sequence shown here is derived from an EMBL/GenBank/DDBJ whole genome shotgun (WGS) entry which is preliminary data.</text>
</comment>
<dbReference type="PRINTS" id="PR00094">
    <property type="entry name" value="ADENYLTKNASE"/>
</dbReference>
<feature type="domain" description="FAD-dependent oxidoreductase 2 FAD-binding" evidence="15">
    <location>
        <begin position="24"/>
        <end position="385"/>
    </location>
</feature>
<dbReference type="Gene3D" id="3.40.50.300">
    <property type="entry name" value="P-loop containing nucleotide triphosphate hydrolases"/>
    <property type="match status" value="1"/>
</dbReference>
<dbReference type="SUPFAM" id="SSF46977">
    <property type="entry name" value="Succinate dehydrogenase/fumarate reductase flavoprotein C-terminal domain"/>
    <property type="match status" value="1"/>
</dbReference>
<evidence type="ECO:0000256" key="13">
    <source>
        <dbReference type="ARBA" id="ARBA00050942"/>
    </source>
</evidence>
<evidence type="ECO:0000256" key="3">
    <source>
        <dbReference type="ARBA" id="ARBA00004950"/>
    </source>
</evidence>
<dbReference type="HAMAP" id="MF_00235">
    <property type="entry name" value="Adenylate_kinase_Adk"/>
    <property type="match status" value="1"/>
</dbReference>
<feature type="domain" description="Fumarate reductase/succinate dehydrogenase flavoprotein-like C-terminal" evidence="16">
    <location>
        <begin position="444"/>
        <end position="524"/>
    </location>
</feature>
<dbReference type="GO" id="GO:0004017">
    <property type="term" value="F:AMP kinase activity"/>
    <property type="evidence" value="ECO:0007669"/>
    <property type="project" value="UniProtKB-EC"/>
</dbReference>
<dbReference type="Gene3D" id="3.90.700.10">
    <property type="entry name" value="Succinate dehydrogenase/fumarate reductase flavoprotein, catalytic domain"/>
    <property type="match status" value="1"/>
</dbReference>